<dbReference type="STRING" id="5098.A0A507QZV3"/>
<dbReference type="InterPro" id="IPR021514">
    <property type="entry name" value="DUF3176"/>
</dbReference>
<dbReference type="AlphaFoldDB" id="A0A507QZV3"/>
<organism evidence="2 3">
    <name type="scientific">Monascus purpureus</name>
    <name type="common">Red mold</name>
    <name type="synonym">Monascus anka</name>
    <dbReference type="NCBI Taxonomy" id="5098"/>
    <lineage>
        <taxon>Eukaryota</taxon>
        <taxon>Fungi</taxon>
        <taxon>Dikarya</taxon>
        <taxon>Ascomycota</taxon>
        <taxon>Pezizomycotina</taxon>
        <taxon>Eurotiomycetes</taxon>
        <taxon>Eurotiomycetidae</taxon>
        <taxon>Eurotiales</taxon>
        <taxon>Aspergillaceae</taxon>
        <taxon>Monascus</taxon>
    </lineage>
</organism>
<dbReference type="PANTHER" id="PTHR35394">
    <property type="entry name" value="DUF3176 DOMAIN-CONTAINING PROTEIN"/>
    <property type="match status" value="1"/>
</dbReference>
<keyword evidence="1" id="KW-1133">Transmembrane helix</keyword>
<gene>
    <name evidence="2" type="ORF">MPDQ_002252</name>
</gene>
<evidence type="ECO:0000313" key="3">
    <source>
        <dbReference type="Proteomes" id="UP000319663"/>
    </source>
</evidence>
<evidence type="ECO:0000256" key="1">
    <source>
        <dbReference type="SAM" id="Phobius"/>
    </source>
</evidence>
<dbReference type="EMBL" id="VIFY01000017">
    <property type="protein sequence ID" value="TQB75634.1"/>
    <property type="molecule type" value="Genomic_DNA"/>
</dbReference>
<keyword evidence="1" id="KW-0812">Transmembrane</keyword>
<keyword evidence="1" id="KW-0472">Membrane</keyword>
<evidence type="ECO:0000313" key="2">
    <source>
        <dbReference type="EMBL" id="TQB75634.1"/>
    </source>
</evidence>
<sequence>MATFHFCQHPPVHLLVNFSRSSLISGGLGEVRWVWFRRPNSLRDLDRLEEASRGAVGSLKLLFTGPRSPAAIAGACIIVALLAIDPITQEIIQYYNCVDAVPREVALIPRTNNYTAAGMHLRTVDVGLDAPMAAAMYQALINPNKPSSTPFTCATGNCTFPQTVTGVSFASLAICSSAQDISSSIKFYNITYIYNQTGPSPGQRYTSVSHEAVWQIPGAQIGEGVMLSTPGFYGLSFDFDALMFTTGHKPWAVHFSLFPCIQFYSADISNNILNESVVSSKPLTFNALDQSYSLAGNYPSTPSTESCMRSPQREGNNTIPTFEYNGTDVYYDETRLTSGGKAVNSTIYYYPPECVWYFSGASVWAIAQYLPNFFGGRNLTSPYDRPDATEGDLWLQQLYAEGTVNLSSATAYIESLASSMTMTMRQRGDASNSVPVKGTVWQSQTCIHISWSWLSVAFALLSSAITFSLWVIQQSLMACRDSYPRKPWKSSILPVAFHRLHVNVDELPDESKQLFDIRGMSKVASTLQVQLIDLEKDDPVKNPVSRDLTEKK</sequence>
<dbReference type="Proteomes" id="UP000319663">
    <property type="component" value="Unassembled WGS sequence"/>
</dbReference>
<reference evidence="2 3" key="1">
    <citation type="submission" date="2019-06" db="EMBL/GenBank/DDBJ databases">
        <title>Wine fermentation using esterase from Monascus purpureus.</title>
        <authorList>
            <person name="Geng C."/>
            <person name="Zhang Y."/>
        </authorList>
    </citation>
    <scope>NUCLEOTIDE SEQUENCE [LARGE SCALE GENOMIC DNA]</scope>
    <source>
        <strain evidence="2">HQ1</strain>
    </source>
</reference>
<keyword evidence="3" id="KW-1185">Reference proteome</keyword>
<protein>
    <submittedName>
        <fullName evidence="2">Uncharacterized protein</fullName>
    </submittedName>
</protein>
<dbReference type="PANTHER" id="PTHR35394:SF6">
    <property type="entry name" value="DUF3176 DOMAIN-CONTAINING PROTEIN"/>
    <property type="match status" value="1"/>
</dbReference>
<proteinExistence type="predicted"/>
<name>A0A507QZV3_MONPU</name>
<comment type="caution">
    <text evidence="2">The sequence shown here is derived from an EMBL/GenBank/DDBJ whole genome shotgun (WGS) entry which is preliminary data.</text>
</comment>
<accession>A0A507QZV3</accession>
<feature type="transmembrane region" description="Helical" evidence="1">
    <location>
        <begin position="451"/>
        <end position="472"/>
    </location>
</feature>
<dbReference type="Pfam" id="PF11374">
    <property type="entry name" value="DUF3176"/>
    <property type="match status" value="1"/>
</dbReference>